<dbReference type="InterPro" id="IPR036390">
    <property type="entry name" value="WH_DNA-bd_sf"/>
</dbReference>
<dbReference type="InterPro" id="IPR005119">
    <property type="entry name" value="LysR_subst-bd"/>
</dbReference>
<dbReference type="InterPro" id="IPR000847">
    <property type="entry name" value="LysR_HTH_N"/>
</dbReference>
<reference evidence="6 7" key="1">
    <citation type="submission" date="2022-11" db="EMBL/GenBank/DDBJ databases">
        <title>Minimal conservation of predation-associated metabolite biosynthetic gene clusters underscores biosynthetic potential of Myxococcota including descriptions for ten novel species: Archangium lansinium sp. nov., Myxococcus landrumus sp. nov., Nannocystis bai.</title>
        <authorList>
            <person name="Ahearne A."/>
            <person name="Stevens C."/>
            <person name="Dowd S."/>
        </authorList>
    </citation>
    <scope>NUCLEOTIDE SEQUENCE [LARGE SCALE GENOMIC DNA]</scope>
    <source>
        <strain evidence="6 7">NCWAL01</strain>
    </source>
</reference>
<dbReference type="InterPro" id="IPR058163">
    <property type="entry name" value="LysR-type_TF_proteobact-type"/>
</dbReference>
<dbReference type="Gene3D" id="1.10.10.10">
    <property type="entry name" value="Winged helix-like DNA-binding domain superfamily/Winged helix DNA-binding domain"/>
    <property type="match status" value="1"/>
</dbReference>
<evidence type="ECO:0000259" key="5">
    <source>
        <dbReference type="PROSITE" id="PS50931"/>
    </source>
</evidence>
<keyword evidence="7" id="KW-1185">Reference proteome</keyword>
<evidence type="ECO:0000313" key="6">
    <source>
        <dbReference type="EMBL" id="MDC0711390.1"/>
    </source>
</evidence>
<dbReference type="RefSeq" id="WP_272141346.1">
    <property type="nucleotide sequence ID" value="NZ_JAQNDM010000002.1"/>
</dbReference>
<evidence type="ECO:0000313" key="7">
    <source>
        <dbReference type="Proteomes" id="UP001221838"/>
    </source>
</evidence>
<evidence type="ECO:0000256" key="3">
    <source>
        <dbReference type="ARBA" id="ARBA00023125"/>
    </source>
</evidence>
<dbReference type="SUPFAM" id="SSF46785">
    <property type="entry name" value="Winged helix' DNA-binding domain"/>
    <property type="match status" value="1"/>
</dbReference>
<organism evidence="6 7">
    <name type="scientific">Stigmatella ashevillensis</name>
    <dbReference type="NCBI Taxonomy" id="2995309"/>
    <lineage>
        <taxon>Bacteria</taxon>
        <taxon>Pseudomonadati</taxon>
        <taxon>Myxococcota</taxon>
        <taxon>Myxococcia</taxon>
        <taxon>Myxococcales</taxon>
        <taxon>Cystobacterineae</taxon>
        <taxon>Archangiaceae</taxon>
        <taxon>Stigmatella</taxon>
    </lineage>
</organism>
<dbReference type="InterPro" id="IPR036388">
    <property type="entry name" value="WH-like_DNA-bd_sf"/>
</dbReference>
<gene>
    <name evidence="6" type="ORF">POL68_23165</name>
</gene>
<accession>A0ABT5DCJ0</accession>
<protein>
    <submittedName>
        <fullName evidence="6">LysR family transcriptional regulator</fullName>
    </submittedName>
</protein>
<name>A0ABT5DCJ0_9BACT</name>
<dbReference type="EMBL" id="JAQNDM010000002">
    <property type="protein sequence ID" value="MDC0711390.1"/>
    <property type="molecule type" value="Genomic_DNA"/>
</dbReference>
<keyword evidence="2" id="KW-0805">Transcription regulation</keyword>
<feature type="domain" description="HTH lysR-type" evidence="5">
    <location>
        <begin position="3"/>
        <end position="60"/>
    </location>
</feature>
<sequence>MRDDLSGLTALLAVAEKRSFSAAAVELRVTPSAVSQIIRALEERVGVRLLQRTTRSVGLTEAGARFLARLGPAMKGVHEAFESLGELRDHPAGTLRLTLPRYGYEEVLAPRLAEFLAAYPGIKADLHIDDAFIDIVENGFDAGFRIGEMVEREMIAIPVSGDIRMTVVGSPSYVTARGKPKHPRELREHDCINYRSRTSGGLFRWDFKDGAKNLKVAVDGRVFLNEADLMVGAAVDGLGLAYVPESRVRKLLADKRLVSVLEPYCPLFPGFFLYYPSRTHVAPKLKALADFLRVQRRRAHMPRERT</sequence>
<keyword evidence="3" id="KW-0238">DNA-binding</keyword>
<dbReference type="PANTHER" id="PTHR30537">
    <property type="entry name" value="HTH-TYPE TRANSCRIPTIONAL REGULATOR"/>
    <property type="match status" value="1"/>
</dbReference>
<dbReference type="CDD" id="cd08474">
    <property type="entry name" value="PBP2_CrgA_like_5"/>
    <property type="match status" value="1"/>
</dbReference>
<comment type="caution">
    <text evidence="6">The sequence shown here is derived from an EMBL/GenBank/DDBJ whole genome shotgun (WGS) entry which is preliminary data.</text>
</comment>
<dbReference type="Gene3D" id="3.40.190.290">
    <property type="match status" value="1"/>
</dbReference>
<evidence type="ECO:0000256" key="2">
    <source>
        <dbReference type="ARBA" id="ARBA00023015"/>
    </source>
</evidence>
<proteinExistence type="inferred from homology"/>
<dbReference type="Proteomes" id="UP001221838">
    <property type="component" value="Unassembled WGS sequence"/>
</dbReference>
<evidence type="ECO:0000256" key="4">
    <source>
        <dbReference type="ARBA" id="ARBA00023163"/>
    </source>
</evidence>
<dbReference type="PROSITE" id="PS50931">
    <property type="entry name" value="HTH_LYSR"/>
    <property type="match status" value="1"/>
</dbReference>
<comment type="similarity">
    <text evidence="1">Belongs to the LysR transcriptional regulatory family.</text>
</comment>
<keyword evidence="4" id="KW-0804">Transcription</keyword>
<dbReference type="SUPFAM" id="SSF53850">
    <property type="entry name" value="Periplasmic binding protein-like II"/>
    <property type="match status" value="1"/>
</dbReference>
<dbReference type="Pfam" id="PF03466">
    <property type="entry name" value="LysR_substrate"/>
    <property type="match status" value="1"/>
</dbReference>
<evidence type="ECO:0000256" key="1">
    <source>
        <dbReference type="ARBA" id="ARBA00009437"/>
    </source>
</evidence>
<dbReference type="PANTHER" id="PTHR30537:SF1">
    <property type="entry name" value="HTH-TYPE TRANSCRIPTIONAL REGULATOR PGRR"/>
    <property type="match status" value="1"/>
</dbReference>
<dbReference type="Pfam" id="PF00126">
    <property type="entry name" value="HTH_1"/>
    <property type="match status" value="1"/>
</dbReference>